<evidence type="ECO:0000256" key="3">
    <source>
        <dbReference type="ARBA" id="ARBA00022723"/>
    </source>
</evidence>
<evidence type="ECO:0000256" key="7">
    <source>
        <dbReference type="SAM" id="Phobius"/>
    </source>
</evidence>
<gene>
    <name evidence="9" type="ORF">bsdcttw_14900</name>
</gene>
<feature type="transmembrane region" description="Helical" evidence="7">
    <location>
        <begin position="83"/>
        <end position="102"/>
    </location>
</feature>
<evidence type="ECO:0000256" key="6">
    <source>
        <dbReference type="ARBA" id="ARBA00023014"/>
    </source>
</evidence>
<keyword evidence="2" id="KW-0004">4Fe-4S</keyword>
<evidence type="ECO:0000313" key="10">
    <source>
        <dbReference type="Proteomes" id="UP000515703"/>
    </source>
</evidence>
<feature type="domain" description="4Fe-4S ferredoxin-type" evidence="8">
    <location>
        <begin position="186"/>
        <end position="215"/>
    </location>
</feature>
<keyword evidence="10" id="KW-1185">Reference proteome</keyword>
<dbReference type="PROSITE" id="PS00198">
    <property type="entry name" value="4FE4S_FER_1"/>
    <property type="match status" value="1"/>
</dbReference>
<keyword evidence="7" id="KW-1133">Transmembrane helix</keyword>
<dbReference type="Pfam" id="PF13187">
    <property type="entry name" value="Fer4_9"/>
    <property type="match status" value="1"/>
</dbReference>
<dbReference type="Proteomes" id="UP000515703">
    <property type="component" value="Chromosome"/>
</dbReference>
<evidence type="ECO:0000256" key="1">
    <source>
        <dbReference type="ARBA" id="ARBA00022448"/>
    </source>
</evidence>
<feature type="transmembrane region" description="Helical" evidence="7">
    <location>
        <begin position="12"/>
        <end position="35"/>
    </location>
</feature>
<organism evidence="9 10">
    <name type="scientific">Anaerocolumna chitinilytica</name>
    <dbReference type="NCBI Taxonomy" id="1727145"/>
    <lineage>
        <taxon>Bacteria</taxon>
        <taxon>Bacillati</taxon>
        <taxon>Bacillota</taxon>
        <taxon>Clostridia</taxon>
        <taxon>Lachnospirales</taxon>
        <taxon>Lachnospiraceae</taxon>
        <taxon>Anaerocolumna</taxon>
    </lineage>
</organism>
<sequence>MATILKWWKNYAAIVMLLVMVIGLKYPMIMLVFFICMIGPSLTGFFTGRFWCGNICPIGIFFDNVLIKISNHQKAPKFFKSKWIRIIFTTLMMSMFSFEIFYSFGKPVMMGMVFYEMILEAVITGTFLSVIYHNRVWCHFCPMGSTGAFVTYLSNRKKVLNVSEQCSKCRKCEESCPMGLAPHEYQGTKLSSYNCIQCGVCVKSCPNERIGYQDNIKPVEKNSIDVGV</sequence>
<keyword evidence="5" id="KW-0408">Iron</keyword>
<dbReference type="InterPro" id="IPR017896">
    <property type="entry name" value="4Fe4S_Fe-S-bd"/>
</dbReference>
<dbReference type="Gene3D" id="3.30.70.20">
    <property type="match status" value="1"/>
</dbReference>
<dbReference type="GO" id="GO:0051539">
    <property type="term" value="F:4 iron, 4 sulfur cluster binding"/>
    <property type="evidence" value="ECO:0007669"/>
    <property type="project" value="UniProtKB-KW"/>
</dbReference>
<dbReference type="PANTHER" id="PTHR30176:SF3">
    <property type="entry name" value="FERREDOXIN-TYPE PROTEIN NAPH"/>
    <property type="match status" value="1"/>
</dbReference>
<name>A0A7I8DJ38_9FIRM</name>
<protein>
    <submittedName>
        <fullName evidence="9">(Fe-S)-binding protein</fullName>
    </submittedName>
</protein>
<dbReference type="SUPFAM" id="SSF54862">
    <property type="entry name" value="4Fe-4S ferredoxins"/>
    <property type="match status" value="1"/>
</dbReference>
<evidence type="ECO:0000256" key="5">
    <source>
        <dbReference type="ARBA" id="ARBA00023004"/>
    </source>
</evidence>
<keyword evidence="7" id="KW-0812">Transmembrane</keyword>
<reference evidence="9 10" key="1">
    <citation type="submission" date="2020-08" db="EMBL/GenBank/DDBJ databases">
        <title>Draft genome sequencing of an Anaerocolumna strain isolated from anoxic soil subjected to BSD treatment.</title>
        <authorList>
            <person name="Uek A."/>
            <person name="Tonouchi A."/>
        </authorList>
    </citation>
    <scope>NUCLEOTIDE SEQUENCE [LARGE SCALE GENOMIC DNA]</scope>
    <source>
        <strain evidence="9 10">CTTW</strain>
    </source>
</reference>
<dbReference type="InterPro" id="IPR051684">
    <property type="entry name" value="Electron_Trans/Redox"/>
</dbReference>
<keyword evidence="3" id="KW-0479">Metal-binding</keyword>
<dbReference type="KEGG" id="acht:bsdcttw_14900"/>
<keyword evidence="7" id="KW-0472">Membrane</keyword>
<evidence type="ECO:0000259" key="8">
    <source>
        <dbReference type="PROSITE" id="PS51379"/>
    </source>
</evidence>
<proteinExistence type="predicted"/>
<keyword evidence="6" id="KW-0411">Iron-sulfur</keyword>
<reference evidence="9 10" key="2">
    <citation type="submission" date="2020-08" db="EMBL/GenBank/DDBJ databases">
        <authorList>
            <person name="Ueki A."/>
            <person name="Tonouchi A."/>
        </authorList>
    </citation>
    <scope>NUCLEOTIDE SEQUENCE [LARGE SCALE GENOMIC DNA]</scope>
    <source>
        <strain evidence="9 10">CTTW</strain>
    </source>
</reference>
<accession>A0A7I8DJ38</accession>
<keyword evidence="1" id="KW-0813">Transport</keyword>
<feature type="transmembrane region" description="Helical" evidence="7">
    <location>
        <begin position="108"/>
        <end position="132"/>
    </location>
</feature>
<dbReference type="PANTHER" id="PTHR30176">
    <property type="entry name" value="FERREDOXIN-TYPE PROTEIN NAPH"/>
    <property type="match status" value="1"/>
</dbReference>
<feature type="transmembrane region" description="Helical" evidence="7">
    <location>
        <begin position="41"/>
        <end position="62"/>
    </location>
</feature>
<dbReference type="GO" id="GO:0046872">
    <property type="term" value="F:metal ion binding"/>
    <property type="evidence" value="ECO:0007669"/>
    <property type="project" value="UniProtKB-KW"/>
</dbReference>
<dbReference type="GO" id="GO:0005886">
    <property type="term" value="C:plasma membrane"/>
    <property type="evidence" value="ECO:0007669"/>
    <property type="project" value="TreeGrafter"/>
</dbReference>
<feature type="domain" description="4Fe-4S ferredoxin-type" evidence="8">
    <location>
        <begin position="156"/>
        <end position="185"/>
    </location>
</feature>
<dbReference type="PROSITE" id="PS51379">
    <property type="entry name" value="4FE4S_FER_2"/>
    <property type="match status" value="2"/>
</dbReference>
<evidence type="ECO:0000313" key="9">
    <source>
        <dbReference type="EMBL" id="BCJ98449.1"/>
    </source>
</evidence>
<evidence type="ECO:0000256" key="4">
    <source>
        <dbReference type="ARBA" id="ARBA00022982"/>
    </source>
</evidence>
<dbReference type="AlphaFoldDB" id="A0A7I8DJ38"/>
<evidence type="ECO:0000256" key="2">
    <source>
        <dbReference type="ARBA" id="ARBA00022485"/>
    </source>
</evidence>
<dbReference type="InterPro" id="IPR017900">
    <property type="entry name" value="4Fe4S_Fe_S_CS"/>
</dbReference>
<dbReference type="EMBL" id="AP023368">
    <property type="protein sequence ID" value="BCJ98449.1"/>
    <property type="molecule type" value="Genomic_DNA"/>
</dbReference>
<dbReference type="RefSeq" id="WP_185258779.1">
    <property type="nucleotide sequence ID" value="NZ_AP023368.1"/>
</dbReference>
<dbReference type="Pfam" id="PF12801">
    <property type="entry name" value="Fer4_5"/>
    <property type="match status" value="2"/>
</dbReference>
<keyword evidence="4" id="KW-0249">Electron transport</keyword>